<accession>A0A015X521</accession>
<dbReference type="InterPro" id="IPR021146">
    <property type="entry name" value="Phage_gp6-like_head-tail"/>
</dbReference>
<evidence type="ECO:0000313" key="1">
    <source>
        <dbReference type="EMBL" id="EXZ29190.1"/>
    </source>
</evidence>
<proteinExistence type="predicted"/>
<dbReference type="Proteomes" id="UP000022082">
    <property type="component" value="Unassembled WGS sequence"/>
</dbReference>
<comment type="caution">
    <text evidence="1">The sequence shown here is derived from an EMBL/GenBank/DDBJ whole genome shotgun (WGS) entry which is preliminary data.</text>
</comment>
<dbReference type="CDD" id="cd08054">
    <property type="entry name" value="gp6"/>
    <property type="match status" value="1"/>
</dbReference>
<dbReference type="NCBIfam" id="TIGR01560">
    <property type="entry name" value="put_DNA_pack"/>
    <property type="match status" value="1"/>
</dbReference>
<dbReference type="Gene3D" id="1.10.3230.30">
    <property type="entry name" value="Phage gp6-like head-tail connector protein"/>
    <property type="match status" value="1"/>
</dbReference>
<dbReference type="Pfam" id="PF05135">
    <property type="entry name" value="Phage_connect_1"/>
    <property type="match status" value="1"/>
</dbReference>
<dbReference type="AlphaFoldDB" id="A0A015X521"/>
<gene>
    <name evidence="1" type="ORF">M136_1623</name>
</gene>
<name>A0A015X521_BACFG</name>
<protein>
    <submittedName>
        <fullName evidence="1">Phage gp6-like head-tail connector family protein</fullName>
    </submittedName>
</protein>
<dbReference type="RefSeq" id="WP_005819403.1">
    <property type="nucleotide sequence ID" value="NZ_JGDJ01000170.1"/>
</dbReference>
<dbReference type="PATRIC" id="fig|1339327.3.peg.2265"/>
<sequence>MKEYVTLEELKQHLNVDFDNDDAYIQGLIIPVQLSIEAYLNAPIESFVKDDRIDPRIWHAIRIIAANYYANREDITFATPNIIPGHIAFLLQPLKRYT</sequence>
<evidence type="ECO:0000313" key="2">
    <source>
        <dbReference type="Proteomes" id="UP000022082"/>
    </source>
</evidence>
<dbReference type="EMBL" id="JGDJ01000170">
    <property type="protein sequence ID" value="EXZ29190.1"/>
    <property type="molecule type" value="Genomic_DNA"/>
</dbReference>
<dbReference type="InterPro" id="IPR006450">
    <property type="entry name" value="Phage_HK97_gp6-like"/>
</dbReference>
<reference evidence="1 2" key="1">
    <citation type="submission" date="2014-02" db="EMBL/GenBank/DDBJ databases">
        <authorList>
            <person name="Sears C."/>
            <person name="Carroll K."/>
            <person name="Sack B.R."/>
            <person name="Qadri F."/>
            <person name="Myers L.L."/>
            <person name="Chung G.-T."/>
            <person name="Escheverria P."/>
            <person name="Fraser C.M."/>
            <person name="Sadzewicz L."/>
            <person name="Shefchek K.A."/>
            <person name="Tallon L."/>
            <person name="Das S.P."/>
            <person name="Daugherty S."/>
            <person name="Mongodin E.F."/>
        </authorList>
    </citation>
    <scope>NUCLEOTIDE SEQUENCE [LARGE SCALE GENOMIC DNA]</scope>
    <source>
        <strain evidence="1 2">S36L11</strain>
    </source>
</reference>
<organism evidence="1 2">
    <name type="scientific">Bacteroides fragilis str. S36L11</name>
    <dbReference type="NCBI Taxonomy" id="1339327"/>
    <lineage>
        <taxon>Bacteria</taxon>
        <taxon>Pseudomonadati</taxon>
        <taxon>Bacteroidota</taxon>
        <taxon>Bacteroidia</taxon>
        <taxon>Bacteroidales</taxon>
        <taxon>Bacteroidaceae</taxon>
        <taxon>Bacteroides</taxon>
    </lineage>
</organism>